<keyword evidence="1" id="KW-0238">DNA-binding</keyword>
<dbReference type="SMART" id="SM00347">
    <property type="entry name" value="HTH_MARR"/>
    <property type="match status" value="1"/>
</dbReference>
<dbReference type="RefSeq" id="WP_353948862.1">
    <property type="nucleotide sequence ID" value="NZ_CP159510.1"/>
</dbReference>
<organism evidence="3">
    <name type="scientific">Sporolactobacillus sp. Y61</name>
    <dbReference type="NCBI Taxonomy" id="3160863"/>
    <lineage>
        <taxon>Bacteria</taxon>
        <taxon>Bacillati</taxon>
        <taxon>Bacillota</taxon>
        <taxon>Bacilli</taxon>
        <taxon>Bacillales</taxon>
        <taxon>Sporolactobacillaceae</taxon>
        <taxon>Sporolactobacillus</taxon>
    </lineage>
</organism>
<accession>A0AAU8IHA2</accession>
<dbReference type="InterPro" id="IPR000835">
    <property type="entry name" value="HTH_MarR-typ"/>
</dbReference>
<evidence type="ECO:0000259" key="2">
    <source>
        <dbReference type="PROSITE" id="PS50995"/>
    </source>
</evidence>
<dbReference type="SUPFAM" id="SSF46785">
    <property type="entry name" value="Winged helix' DNA-binding domain"/>
    <property type="match status" value="1"/>
</dbReference>
<evidence type="ECO:0000256" key="1">
    <source>
        <dbReference type="ARBA" id="ARBA00023125"/>
    </source>
</evidence>
<gene>
    <name evidence="3" type="ORF">ABNN70_04480</name>
</gene>
<dbReference type="InterPro" id="IPR036388">
    <property type="entry name" value="WH-like_DNA-bd_sf"/>
</dbReference>
<dbReference type="GO" id="GO:0003677">
    <property type="term" value="F:DNA binding"/>
    <property type="evidence" value="ECO:0007669"/>
    <property type="project" value="UniProtKB-KW"/>
</dbReference>
<proteinExistence type="predicted"/>
<dbReference type="GO" id="GO:0006950">
    <property type="term" value="P:response to stress"/>
    <property type="evidence" value="ECO:0007669"/>
    <property type="project" value="TreeGrafter"/>
</dbReference>
<sequence length="149" mass="17247">MELHSIDTLINEYEELSVYTESRVREAVDDVIRKYGITFEQLCILRMLCTRPGMNSTSIAERLHINKSGVSIRINRLINRKLIEKKKIDNRSFGLYQTNAGKEIYEKAQEKIRALVSHWIKMVGEKDAATFIRIYRKINEIIIQSGAGS</sequence>
<feature type="domain" description="HTH marR-type" evidence="2">
    <location>
        <begin position="1"/>
        <end position="140"/>
    </location>
</feature>
<dbReference type="Pfam" id="PF12802">
    <property type="entry name" value="MarR_2"/>
    <property type="match status" value="1"/>
</dbReference>
<dbReference type="Gene3D" id="1.10.10.10">
    <property type="entry name" value="Winged helix-like DNA-binding domain superfamily/Winged helix DNA-binding domain"/>
    <property type="match status" value="1"/>
</dbReference>
<dbReference type="InterPro" id="IPR036390">
    <property type="entry name" value="WH_DNA-bd_sf"/>
</dbReference>
<dbReference type="PANTHER" id="PTHR33164">
    <property type="entry name" value="TRANSCRIPTIONAL REGULATOR, MARR FAMILY"/>
    <property type="match status" value="1"/>
</dbReference>
<dbReference type="PANTHER" id="PTHR33164:SF67">
    <property type="entry name" value="TRANSCRIPTIONAL REGULATOR, MARR FAMILY"/>
    <property type="match status" value="1"/>
</dbReference>
<evidence type="ECO:0000313" key="3">
    <source>
        <dbReference type="EMBL" id="XCJ17742.1"/>
    </source>
</evidence>
<dbReference type="AlphaFoldDB" id="A0AAU8IHA2"/>
<protein>
    <submittedName>
        <fullName evidence="3">MarR family transcriptional regulator</fullName>
    </submittedName>
</protein>
<dbReference type="EMBL" id="CP159510">
    <property type="protein sequence ID" value="XCJ17742.1"/>
    <property type="molecule type" value="Genomic_DNA"/>
</dbReference>
<reference evidence="3" key="1">
    <citation type="submission" date="2024-06" db="EMBL/GenBank/DDBJ databases">
        <authorList>
            <person name="Fan A."/>
            <person name="Zhang F.Y."/>
            <person name="Zhang L."/>
        </authorList>
    </citation>
    <scope>NUCLEOTIDE SEQUENCE</scope>
    <source>
        <strain evidence="3">Y61</strain>
    </source>
</reference>
<dbReference type="InterPro" id="IPR039422">
    <property type="entry name" value="MarR/SlyA-like"/>
</dbReference>
<dbReference type="PROSITE" id="PS50995">
    <property type="entry name" value="HTH_MARR_2"/>
    <property type="match status" value="1"/>
</dbReference>
<name>A0AAU8IHA2_9BACL</name>
<dbReference type="GO" id="GO:0003700">
    <property type="term" value="F:DNA-binding transcription factor activity"/>
    <property type="evidence" value="ECO:0007669"/>
    <property type="project" value="InterPro"/>
</dbReference>